<protein>
    <submittedName>
        <fullName evidence="3">Uncharacterized protein</fullName>
    </submittedName>
</protein>
<gene>
    <name evidence="3" type="ORF">KYN89_12085</name>
</gene>
<sequence length="73" mass="8369">MSVSNMPLLAVAAPLNIMTLVIVFAIIAVVFFLFIRKRSNRHPMDTPEGEAAEEMRRREAEEERRDEGRPKVD</sequence>
<accession>A0ABS7PGF2</accession>
<dbReference type="EMBL" id="JAHWXP010000003">
    <property type="protein sequence ID" value="MBY8337782.1"/>
    <property type="molecule type" value="Genomic_DNA"/>
</dbReference>
<proteinExistence type="predicted"/>
<keyword evidence="2" id="KW-1133">Transmembrane helix</keyword>
<feature type="compositionally biased region" description="Basic and acidic residues" evidence="1">
    <location>
        <begin position="53"/>
        <end position="73"/>
    </location>
</feature>
<organism evidence="3 4">
    <name type="scientific">Alteriqipengyuania abyssalis</name>
    <dbReference type="NCBI Taxonomy" id="2860200"/>
    <lineage>
        <taxon>Bacteria</taxon>
        <taxon>Pseudomonadati</taxon>
        <taxon>Pseudomonadota</taxon>
        <taxon>Alphaproteobacteria</taxon>
        <taxon>Sphingomonadales</taxon>
        <taxon>Erythrobacteraceae</taxon>
        <taxon>Alteriqipengyuania</taxon>
    </lineage>
</organism>
<feature type="transmembrane region" description="Helical" evidence="2">
    <location>
        <begin position="12"/>
        <end position="35"/>
    </location>
</feature>
<keyword evidence="2" id="KW-0472">Membrane</keyword>
<keyword evidence="4" id="KW-1185">Reference proteome</keyword>
<evidence type="ECO:0000256" key="1">
    <source>
        <dbReference type="SAM" id="MobiDB-lite"/>
    </source>
</evidence>
<name>A0ABS7PGF2_9SPHN</name>
<dbReference type="RefSeq" id="WP_222825289.1">
    <property type="nucleotide sequence ID" value="NZ_JAHWXP010000003.1"/>
</dbReference>
<evidence type="ECO:0000313" key="4">
    <source>
        <dbReference type="Proteomes" id="UP000759298"/>
    </source>
</evidence>
<evidence type="ECO:0000313" key="3">
    <source>
        <dbReference type="EMBL" id="MBY8337782.1"/>
    </source>
</evidence>
<keyword evidence="2" id="KW-0812">Transmembrane</keyword>
<dbReference type="Proteomes" id="UP000759298">
    <property type="component" value="Unassembled WGS sequence"/>
</dbReference>
<comment type="caution">
    <text evidence="3">The sequence shown here is derived from an EMBL/GenBank/DDBJ whole genome shotgun (WGS) entry which is preliminary data.</text>
</comment>
<evidence type="ECO:0000256" key="2">
    <source>
        <dbReference type="SAM" id="Phobius"/>
    </source>
</evidence>
<feature type="region of interest" description="Disordered" evidence="1">
    <location>
        <begin position="41"/>
        <end position="73"/>
    </location>
</feature>
<reference evidence="3 4" key="1">
    <citation type="submission" date="2021-07" db="EMBL/GenBank/DDBJ databases">
        <title>Alteriqipengyuania abyssalis NZ-12B nov, sp.nov isolated from deep sea sponge in pacific ocean.</title>
        <authorList>
            <person name="Tareen S."/>
            <person name="Wink J."/>
        </authorList>
    </citation>
    <scope>NUCLEOTIDE SEQUENCE [LARGE SCALE GENOMIC DNA]</scope>
    <source>
        <strain evidence="3 4">NZ-12B</strain>
    </source>
</reference>